<feature type="domain" description="Amino acid transporter transmembrane" evidence="8">
    <location>
        <begin position="20"/>
        <end position="451"/>
    </location>
</feature>
<evidence type="ECO:0000256" key="6">
    <source>
        <dbReference type="ARBA" id="ARBA00023136"/>
    </source>
</evidence>
<dbReference type="GO" id="GO:0016020">
    <property type="term" value="C:membrane"/>
    <property type="evidence" value="ECO:0007669"/>
    <property type="project" value="UniProtKB-SubCell"/>
</dbReference>
<evidence type="ECO:0000256" key="5">
    <source>
        <dbReference type="ARBA" id="ARBA00022989"/>
    </source>
</evidence>
<keyword evidence="6 7" id="KW-0472">Membrane</keyword>
<dbReference type="Proteomes" id="UP000324897">
    <property type="component" value="Unassembled WGS sequence"/>
</dbReference>
<dbReference type="EMBL" id="RWGY01000009">
    <property type="protein sequence ID" value="TVU36297.1"/>
    <property type="molecule type" value="Genomic_DNA"/>
</dbReference>
<feature type="transmembrane region" description="Helical" evidence="7">
    <location>
        <begin position="176"/>
        <end position="197"/>
    </location>
</feature>
<dbReference type="InterPro" id="IPR013057">
    <property type="entry name" value="AA_transpt_TM"/>
</dbReference>
<feature type="transmembrane region" description="Helical" evidence="7">
    <location>
        <begin position="397"/>
        <end position="417"/>
    </location>
</feature>
<feature type="transmembrane region" description="Helical" evidence="7">
    <location>
        <begin position="52"/>
        <end position="73"/>
    </location>
</feature>
<comment type="subcellular location">
    <subcellularLocation>
        <location evidence="1">Membrane</location>
    </subcellularLocation>
</comment>
<dbReference type="Pfam" id="PF01490">
    <property type="entry name" value="Aa_trans"/>
    <property type="match status" value="1"/>
</dbReference>
<evidence type="ECO:0000256" key="4">
    <source>
        <dbReference type="ARBA" id="ARBA00022970"/>
    </source>
</evidence>
<feature type="transmembrane region" description="Helical" evidence="7">
    <location>
        <begin position="269"/>
        <end position="290"/>
    </location>
</feature>
<organism evidence="9 10">
    <name type="scientific">Eragrostis curvula</name>
    <name type="common">weeping love grass</name>
    <dbReference type="NCBI Taxonomy" id="38414"/>
    <lineage>
        <taxon>Eukaryota</taxon>
        <taxon>Viridiplantae</taxon>
        <taxon>Streptophyta</taxon>
        <taxon>Embryophyta</taxon>
        <taxon>Tracheophyta</taxon>
        <taxon>Spermatophyta</taxon>
        <taxon>Magnoliopsida</taxon>
        <taxon>Liliopsida</taxon>
        <taxon>Poales</taxon>
        <taxon>Poaceae</taxon>
        <taxon>PACMAD clade</taxon>
        <taxon>Chloridoideae</taxon>
        <taxon>Eragrostideae</taxon>
        <taxon>Eragrostidinae</taxon>
        <taxon>Eragrostis</taxon>
    </lineage>
</organism>
<evidence type="ECO:0000256" key="1">
    <source>
        <dbReference type="ARBA" id="ARBA00004370"/>
    </source>
</evidence>
<evidence type="ECO:0000256" key="2">
    <source>
        <dbReference type="ARBA" id="ARBA00022448"/>
    </source>
</evidence>
<evidence type="ECO:0000313" key="9">
    <source>
        <dbReference type="EMBL" id="TVU36297.1"/>
    </source>
</evidence>
<dbReference type="GO" id="GO:0006865">
    <property type="term" value="P:amino acid transport"/>
    <property type="evidence" value="ECO:0007669"/>
    <property type="project" value="UniProtKB-KW"/>
</dbReference>
<comment type="caution">
    <text evidence="9">The sequence shown here is derived from an EMBL/GenBank/DDBJ whole genome shotgun (WGS) entry which is preliminary data.</text>
</comment>
<sequence>MDVEKVERKEVELDDDGRVRTGTVWTATTHAITAVIGSGVLALPWSVAQMGWVLGPIALVGCAYITYYTAVLLSDCYRTPDPVHGKRNYTYMDVVRSCLGPKSVVVCGLAQYAILWGTMVGYTITTATSIMAVVRTNCHHHYKSHDANCASSGTMYMVLFGLVEIVLSQFPSLDKLTLISIVAAVMSCTYSFVGLFLSAMKLASNHAAHGTLLGVKIAAGVSASTKTWHSLQALGNIAFAYTYSMLLIEIQDTVKASPSENVTMKRASLYGIGVTTIFYVSLGCIGYAAFGNSAPGNVLTGFDEPFWLVDLANVAVVIHLVGAYQVYAQPIFACYEKWLGGRWPESAFFHREYTVRLGGAGRAARFTMCKLVVRTAFVAFTTVVSLMLPFFNAVLGMLGAIAFWPLTVYFPVTMYMAQAKVARGSRKWLALNVGALVVSLLAAVGSVADMVQRLGHVKIFQTQL</sequence>
<keyword evidence="3 7" id="KW-0812">Transmembrane</keyword>
<gene>
    <name evidence="9" type="ORF">EJB05_18227</name>
</gene>
<feature type="transmembrane region" description="Helical" evidence="7">
    <location>
        <begin position="154"/>
        <end position="170"/>
    </location>
</feature>
<evidence type="ECO:0000256" key="3">
    <source>
        <dbReference type="ARBA" id="ARBA00022692"/>
    </source>
</evidence>
<feature type="transmembrane region" description="Helical" evidence="7">
    <location>
        <begin position="371"/>
        <end position="391"/>
    </location>
</feature>
<name>A0A5J9VL37_9POAL</name>
<keyword evidence="5 7" id="KW-1133">Transmembrane helix</keyword>
<evidence type="ECO:0000259" key="8">
    <source>
        <dbReference type="Pfam" id="PF01490"/>
    </source>
</evidence>
<dbReference type="OrthoDB" id="40134at2759"/>
<keyword evidence="4" id="KW-0029">Amino-acid transport</keyword>
<feature type="transmembrane region" description="Helical" evidence="7">
    <location>
        <begin position="306"/>
        <end position="327"/>
    </location>
</feature>
<evidence type="ECO:0000313" key="10">
    <source>
        <dbReference type="Proteomes" id="UP000324897"/>
    </source>
</evidence>
<protein>
    <recommendedName>
        <fullName evidence="8">Amino acid transporter transmembrane domain-containing protein</fullName>
    </recommendedName>
</protein>
<dbReference type="Gramene" id="TVU36297">
    <property type="protein sequence ID" value="TVU36297"/>
    <property type="gene ID" value="EJB05_18227"/>
</dbReference>
<feature type="transmembrane region" description="Helical" evidence="7">
    <location>
        <begin position="24"/>
        <end position="45"/>
    </location>
</feature>
<reference evidence="9 10" key="1">
    <citation type="journal article" date="2019" name="Sci. Rep.">
        <title>A high-quality genome of Eragrostis curvula grass provides insights into Poaceae evolution and supports new strategies to enhance forage quality.</title>
        <authorList>
            <person name="Carballo J."/>
            <person name="Santos B.A.C.M."/>
            <person name="Zappacosta D."/>
            <person name="Garbus I."/>
            <person name="Selva J.P."/>
            <person name="Gallo C.A."/>
            <person name="Diaz A."/>
            <person name="Albertini E."/>
            <person name="Caccamo M."/>
            <person name="Echenique V."/>
        </authorList>
    </citation>
    <scope>NUCLEOTIDE SEQUENCE [LARGE SCALE GENOMIC DNA]</scope>
    <source>
        <strain evidence="10">cv. Victoria</strain>
        <tissue evidence="9">Leaf</tissue>
    </source>
</reference>
<feature type="transmembrane region" description="Helical" evidence="7">
    <location>
        <begin position="429"/>
        <end position="448"/>
    </location>
</feature>
<keyword evidence="10" id="KW-1185">Reference proteome</keyword>
<feature type="transmembrane region" description="Helical" evidence="7">
    <location>
        <begin position="109"/>
        <end position="134"/>
    </location>
</feature>
<dbReference type="AlphaFoldDB" id="A0A5J9VL37"/>
<dbReference type="PANTHER" id="PTHR48017">
    <property type="entry name" value="OS05G0424000 PROTEIN-RELATED"/>
    <property type="match status" value="1"/>
</dbReference>
<proteinExistence type="predicted"/>
<evidence type="ECO:0000256" key="7">
    <source>
        <dbReference type="SAM" id="Phobius"/>
    </source>
</evidence>
<keyword evidence="2" id="KW-0813">Transport</keyword>
<accession>A0A5J9VL37</accession>